<sequence>MNTRRYPRTMVPVAAGDRFGRLTVIEEAPRQRKANGASLRAMVCRCECGTQKVVRLASLREGTTVSCGCFHRQQVKATISKMAKTHGQSKTAVYHVWQGMKRRCGNPADKNYHRYGARGIKVCAEWLDDFEAFAAFMGPRPMGMTIERLNNLGNYEPGNVRWATYTEQARNTRRNHLHTINGVTRCLAEWCEVLGEPWGTVKKRVAAGRDPFKRIRARRKS</sequence>
<dbReference type="AlphaFoldDB" id="A0A433MMQ5"/>
<proteinExistence type="predicted"/>
<accession>A0A433MMQ5</accession>
<evidence type="ECO:0000313" key="1">
    <source>
        <dbReference type="EMBL" id="RUR69042.1"/>
    </source>
</evidence>
<dbReference type="Proteomes" id="UP000281118">
    <property type="component" value="Unassembled WGS sequence"/>
</dbReference>
<dbReference type="EMBL" id="RXFT01000007">
    <property type="protein sequence ID" value="RUR69042.1"/>
    <property type="molecule type" value="Genomic_DNA"/>
</dbReference>
<gene>
    <name evidence="1" type="ORF">EJP67_18450</name>
</gene>
<organism evidence="1 2">
    <name type="scientific">Variovorax guangxiensis</name>
    <dbReference type="NCBI Taxonomy" id="1775474"/>
    <lineage>
        <taxon>Bacteria</taxon>
        <taxon>Pseudomonadati</taxon>
        <taxon>Pseudomonadota</taxon>
        <taxon>Betaproteobacteria</taxon>
        <taxon>Burkholderiales</taxon>
        <taxon>Comamonadaceae</taxon>
        <taxon>Variovorax</taxon>
    </lineage>
</organism>
<name>A0A433MMQ5_9BURK</name>
<reference evidence="1 2" key="1">
    <citation type="submission" date="2018-12" db="EMBL/GenBank/DDBJ databases">
        <title>The genome sequences of Variovorax guangxiensis DSM 27352.</title>
        <authorList>
            <person name="Gao J."/>
            <person name="Sun J."/>
        </authorList>
    </citation>
    <scope>NUCLEOTIDE SEQUENCE [LARGE SCALE GENOMIC DNA]</scope>
    <source>
        <strain evidence="1 2">DSM 27352</strain>
    </source>
</reference>
<protein>
    <recommendedName>
        <fullName evidence="3">AP2 domain-containing protein</fullName>
    </recommendedName>
</protein>
<dbReference type="RefSeq" id="WP_126023158.1">
    <property type="nucleotide sequence ID" value="NZ_RXFT01000007.1"/>
</dbReference>
<evidence type="ECO:0000313" key="2">
    <source>
        <dbReference type="Proteomes" id="UP000281118"/>
    </source>
</evidence>
<comment type="caution">
    <text evidence="1">The sequence shown here is derived from an EMBL/GenBank/DDBJ whole genome shotgun (WGS) entry which is preliminary data.</text>
</comment>
<dbReference type="OrthoDB" id="552713at2"/>
<evidence type="ECO:0008006" key="3">
    <source>
        <dbReference type="Google" id="ProtNLM"/>
    </source>
</evidence>